<accession>A0A2P2QD72</accession>
<proteinExistence type="predicted"/>
<name>A0A2P2QD72_RHIMU</name>
<evidence type="ECO:0000313" key="1">
    <source>
        <dbReference type="EMBL" id="MBX64847.1"/>
    </source>
</evidence>
<reference evidence="1" key="1">
    <citation type="submission" date="2018-02" db="EMBL/GenBank/DDBJ databases">
        <title>Rhizophora mucronata_Transcriptome.</title>
        <authorList>
            <person name="Meera S.P."/>
            <person name="Sreeshan A."/>
            <person name="Augustine A."/>
        </authorList>
    </citation>
    <scope>NUCLEOTIDE SEQUENCE</scope>
    <source>
        <tissue evidence="1">Leaf</tissue>
    </source>
</reference>
<sequence length="23" mass="2674">MAIQKKSKEKQIISIGVWVRCEV</sequence>
<dbReference type="AlphaFoldDB" id="A0A2P2QD72"/>
<dbReference type="EMBL" id="GGEC01084363">
    <property type="protein sequence ID" value="MBX64847.1"/>
    <property type="molecule type" value="Transcribed_RNA"/>
</dbReference>
<protein>
    <submittedName>
        <fullName evidence="1">Uncharacterized protein</fullName>
    </submittedName>
</protein>
<organism evidence="1">
    <name type="scientific">Rhizophora mucronata</name>
    <name type="common">Asiatic mangrove</name>
    <dbReference type="NCBI Taxonomy" id="61149"/>
    <lineage>
        <taxon>Eukaryota</taxon>
        <taxon>Viridiplantae</taxon>
        <taxon>Streptophyta</taxon>
        <taxon>Embryophyta</taxon>
        <taxon>Tracheophyta</taxon>
        <taxon>Spermatophyta</taxon>
        <taxon>Magnoliopsida</taxon>
        <taxon>eudicotyledons</taxon>
        <taxon>Gunneridae</taxon>
        <taxon>Pentapetalae</taxon>
        <taxon>rosids</taxon>
        <taxon>fabids</taxon>
        <taxon>Malpighiales</taxon>
        <taxon>Rhizophoraceae</taxon>
        <taxon>Rhizophora</taxon>
    </lineage>
</organism>